<dbReference type="SMART" id="SM00184">
    <property type="entry name" value="RING"/>
    <property type="match status" value="1"/>
</dbReference>
<evidence type="ECO:0000259" key="5">
    <source>
        <dbReference type="PROSITE" id="PS50089"/>
    </source>
</evidence>
<dbReference type="GO" id="GO:0005634">
    <property type="term" value="C:nucleus"/>
    <property type="evidence" value="ECO:0007669"/>
    <property type="project" value="TreeGrafter"/>
</dbReference>
<keyword evidence="2 4" id="KW-0863">Zinc-finger</keyword>
<dbReference type="InterPro" id="IPR001841">
    <property type="entry name" value="Znf_RING"/>
</dbReference>
<gene>
    <name evidence="7" type="primary">LOC108511340</name>
</gene>
<evidence type="ECO:0000256" key="3">
    <source>
        <dbReference type="ARBA" id="ARBA00022833"/>
    </source>
</evidence>
<dbReference type="InterPro" id="IPR051834">
    <property type="entry name" value="RING_finger_E3_ligase"/>
</dbReference>
<evidence type="ECO:0000313" key="7">
    <source>
        <dbReference type="RefSeq" id="XP_017698444.1"/>
    </source>
</evidence>
<dbReference type="Proteomes" id="UP000228380">
    <property type="component" value="Unplaced"/>
</dbReference>
<keyword evidence="3" id="KW-0862">Zinc</keyword>
<dbReference type="RefSeq" id="XP_017698444.1">
    <property type="nucleotide sequence ID" value="XM_017842955.3"/>
</dbReference>
<dbReference type="GO" id="GO:0061630">
    <property type="term" value="F:ubiquitin protein ligase activity"/>
    <property type="evidence" value="ECO:0007669"/>
    <property type="project" value="TreeGrafter"/>
</dbReference>
<keyword evidence="1" id="KW-0479">Metal-binding</keyword>
<organism evidence="6 7">
    <name type="scientific">Phoenix dactylifera</name>
    <name type="common">Date palm</name>
    <dbReference type="NCBI Taxonomy" id="42345"/>
    <lineage>
        <taxon>Eukaryota</taxon>
        <taxon>Viridiplantae</taxon>
        <taxon>Streptophyta</taxon>
        <taxon>Embryophyta</taxon>
        <taxon>Tracheophyta</taxon>
        <taxon>Spermatophyta</taxon>
        <taxon>Magnoliopsida</taxon>
        <taxon>Liliopsida</taxon>
        <taxon>Arecaceae</taxon>
        <taxon>Coryphoideae</taxon>
        <taxon>Phoeniceae</taxon>
        <taxon>Phoenix</taxon>
    </lineage>
</organism>
<dbReference type="InterPro" id="IPR013083">
    <property type="entry name" value="Znf_RING/FYVE/PHD"/>
</dbReference>
<dbReference type="OrthoDB" id="8062037at2759"/>
<sequence length="257" mass="29429">MALMSQSSVLGNTFLQLKARRVRPHGDAQVLLRLRLTSFHERAEDLLSFPETTPFPETIFFYFHLAQLPLLQSLPRIVSTALRRLDTTTQQLCEPRMLRFTSEAAAAMQQQHPTTRTMLELLVDVSVLHARELSPNDIADMVSSLRAMPLEREEDDTADSVRHYYFDSTGLLRRGERGVRVGRAPASSSSIMKVERSTYVQEDGFQEECAICLEEFEVGRGVSRLPCSHAFHSRCFDQWLMRSHRCPLCRRPCEEQA</sequence>
<dbReference type="Pfam" id="PF13639">
    <property type="entry name" value="zf-RING_2"/>
    <property type="match status" value="1"/>
</dbReference>
<dbReference type="PANTHER" id="PTHR45931:SF3">
    <property type="entry name" value="RING ZINC FINGER-CONTAINING PROTEIN"/>
    <property type="match status" value="1"/>
</dbReference>
<dbReference type="PROSITE" id="PS50089">
    <property type="entry name" value="ZF_RING_2"/>
    <property type="match status" value="1"/>
</dbReference>
<accession>A0A8B7MUZ4</accession>
<dbReference type="GeneID" id="108511340"/>
<feature type="domain" description="RING-type" evidence="5">
    <location>
        <begin position="209"/>
        <end position="250"/>
    </location>
</feature>
<dbReference type="KEGG" id="pda:108511340"/>
<reference evidence="7" key="1">
    <citation type="submission" date="2025-08" db="UniProtKB">
        <authorList>
            <consortium name="RefSeq"/>
        </authorList>
    </citation>
    <scope>IDENTIFICATION</scope>
    <source>
        <tissue evidence="7">Young leaves</tissue>
    </source>
</reference>
<dbReference type="PANTHER" id="PTHR45931">
    <property type="entry name" value="SI:CH211-59O9.10"/>
    <property type="match status" value="1"/>
</dbReference>
<proteinExistence type="predicted"/>
<evidence type="ECO:0000256" key="2">
    <source>
        <dbReference type="ARBA" id="ARBA00022771"/>
    </source>
</evidence>
<evidence type="ECO:0000256" key="4">
    <source>
        <dbReference type="PROSITE-ProRule" id="PRU00175"/>
    </source>
</evidence>
<name>A0A8B7MUZ4_PHODC</name>
<dbReference type="SUPFAM" id="SSF57850">
    <property type="entry name" value="RING/U-box"/>
    <property type="match status" value="1"/>
</dbReference>
<dbReference type="Gene3D" id="3.30.40.10">
    <property type="entry name" value="Zinc/RING finger domain, C3HC4 (zinc finger)"/>
    <property type="match status" value="1"/>
</dbReference>
<dbReference type="GO" id="GO:0008270">
    <property type="term" value="F:zinc ion binding"/>
    <property type="evidence" value="ECO:0007669"/>
    <property type="project" value="UniProtKB-KW"/>
</dbReference>
<evidence type="ECO:0000313" key="6">
    <source>
        <dbReference type="Proteomes" id="UP000228380"/>
    </source>
</evidence>
<protein>
    <submittedName>
        <fullName evidence="7">E3 ubiquitin-protein ligase DZIP3-like</fullName>
    </submittedName>
</protein>
<dbReference type="GO" id="GO:0006511">
    <property type="term" value="P:ubiquitin-dependent protein catabolic process"/>
    <property type="evidence" value="ECO:0007669"/>
    <property type="project" value="TreeGrafter"/>
</dbReference>
<evidence type="ECO:0000256" key="1">
    <source>
        <dbReference type="ARBA" id="ARBA00022723"/>
    </source>
</evidence>
<keyword evidence="6" id="KW-1185">Reference proteome</keyword>
<dbReference type="AlphaFoldDB" id="A0A8B7MUZ4"/>